<dbReference type="KEGG" id="adl:AURDEDRAFT_21815"/>
<organism evidence="1 2">
    <name type="scientific">Auricularia subglabra (strain TFB-10046 / SS5)</name>
    <name type="common">White-rot fungus</name>
    <name type="synonym">Auricularia delicata (strain TFB10046)</name>
    <dbReference type="NCBI Taxonomy" id="717982"/>
    <lineage>
        <taxon>Eukaryota</taxon>
        <taxon>Fungi</taxon>
        <taxon>Dikarya</taxon>
        <taxon>Basidiomycota</taxon>
        <taxon>Agaricomycotina</taxon>
        <taxon>Agaricomycetes</taxon>
        <taxon>Auriculariales</taxon>
        <taxon>Auriculariaceae</taxon>
        <taxon>Auricularia</taxon>
    </lineage>
</organism>
<feature type="non-terminal residue" evidence="1">
    <location>
        <position position="192"/>
    </location>
</feature>
<dbReference type="Proteomes" id="UP000006514">
    <property type="component" value="Unassembled WGS sequence"/>
</dbReference>
<dbReference type="InParanoid" id="J0D849"/>
<dbReference type="OrthoDB" id="3268677at2759"/>
<dbReference type="eggNOG" id="ENOG502QUPU">
    <property type="taxonomic scope" value="Eukaryota"/>
</dbReference>
<reference evidence="2" key="1">
    <citation type="journal article" date="2012" name="Science">
        <title>The Paleozoic origin of enzymatic lignin decomposition reconstructed from 31 fungal genomes.</title>
        <authorList>
            <person name="Floudas D."/>
            <person name="Binder M."/>
            <person name="Riley R."/>
            <person name="Barry K."/>
            <person name="Blanchette R.A."/>
            <person name="Henrissat B."/>
            <person name="Martinez A.T."/>
            <person name="Otillar R."/>
            <person name="Spatafora J.W."/>
            <person name="Yadav J.S."/>
            <person name="Aerts A."/>
            <person name="Benoit I."/>
            <person name="Boyd A."/>
            <person name="Carlson A."/>
            <person name="Copeland A."/>
            <person name="Coutinho P.M."/>
            <person name="de Vries R.P."/>
            <person name="Ferreira P."/>
            <person name="Findley K."/>
            <person name="Foster B."/>
            <person name="Gaskell J."/>
            <person name="Glotzer D."/>
            <person name="Gorecki P."/>
            <person name="Heitman J."/>
            <person name="Hesse C."/>
            <person name="Hori C."/>
            <person name="Igarashi K."/>
            <person name="Jurgens J.A."/>
            <person name="Kallen N."/>
            <person name="Kersten P."/>
            <person name="Kohler A."/>
            <person name="Kuees U."/>
            <person name="Kumar T.K.A."/>
            <person name="Kuo A."/>
            <person name="LaButti K."/>
            <person name="Larrondo L.F."/>
            <person name="Lindquist E."/>
            <person name="Ling A."/>
            <person name="Lombard V."/>
            <person name="Lucas S."/>
            <person name="Lundell T."/>
            <person name="Martin R."/>
            <person name="McLaughlin D.J."/>
            <person name="Morgenstern I."/>
            <person name="Morin E."/>
            <person name="Murat C."/>
            <person name="Nagy L.G."/>
            <person name="Nolan M."/>
            <person name="Ohm R.A."/>
            <person name="Patyshakuliyeva A."/>
            <person name="Rokas A."/>
            <person name="Ruiz-Duenas F.J."/>
            <person name="Sabat G."/>
            <person name="Salamov A."/>
            <person name="Samejima M."/>
            <person name="Schmutz J."/>
            <person name="Slot J.C."/>
            <person name="St John F."/>
            <person name="Stenlid J."/>
            <person name="Sun H."/>
            <person name="Sun S."/>
            <person name="Syed K."/>
            <person name="Tsang A."/>
            <person name="Wiebenga A."/>
            <person name="Young D."/>
            <person name="Pisabarro A."/>
            <person name="Eastwood D.C."/>
            <person name="Martin F."/>
            <person name="Cullen D."/>
            <person name="Grigoriev I.V."/>
            <person name="Hibbett D.S."/>
        </authorList>
    </citation>
    <scope>NUCLEOTIDE SEQUENCE [LARGE SCALE GENOMIC DNA]</scope>
    <source>
        <strain evidence="2">TFB10046</strain>
    </source>
</reference>
<feature type="non-terminal residue" evidence="1">
    <location>
        <position position="1"/>
    </location>
</feature>
<proteinExistence type="predicted"/>
<keyword evidence="2" id="KW-1185">Reference proteome</keyword>
<accession>J0D849</accession>
<name>J0D849_AURST</name>
<dbReference type="EMBL" id="JH687893">
    <property type="protein sequence ID" value="EJD35365.1"/>
    <property type="molecule type" value="Genomic_DNA"/>
</dbReference>
<gene>
    <name evidence="1" type="ORF">AURDEDRAFT_21815</name>
</gene>
<sequence>LRRQALVGGGAPSRPALAKARFGCSWSELSERQRQSIRRLEEKSFKWLNRRGLDAVYSTDCLDWVDAAKSDDVRPCRNCLQIQNLKVFKNALRRPTPDEKNLKFAPKWTQSSEDARIYMKYAGVRDLVESNIKSVGSMLLGFAKGVAAGTYKNQEVLLGSIQVLMQKTRRGELGHSNTGMHYPKAFDNICSI</sequence>
<dbReference type="AlphaFoldDB" id="J0D849"/>
<evidence type="ECO:0000313" key="1">
    <source>
        <dbReference type="EMBL" id="EJD35365.1"/>
    </source>
</evidence>
<protein>
    <submittedName>
        <fullName evidence="1">Uncharacterized protein</fullName>
    </submittedName>
</protein>
<evidence type="ECO:0000313" key="2">
    <source>
        <dbReference type="Proteomes" id="UP000006514"/>
    </source>
</evidence>